<feature type="chain" id="PRO_5041466272" description="Adenosine deaminase" evidence="1">
    <location>
        <begin position="24"/>
        <end position="121"/>
    </location>
</feature>
<evidence type="ECO:0000313" key="2">
    <source>
        <dbReference type="EMBL" id="GLQ33307.1"/>
    </source>
</evidence>
<comment type="caution">
    <text evidence="2">The sequence shown here is derived from an EMBL/GenBank/DDBJ whole genome shotgun (WGS) entry which is preliminary data.</text>
</comment>
<dbReference type="RefSeq" id="WP_284383684.1">
    <property type="nucleotide sequence ID" value="NZ_BSNM01000026.1"/>
</dbReference>
<organism evidence="2 3">
    <name type="scientific">Litoribrevibacter albus</name>
    <dbReference type="NCBI Taxonomy" id="1473156"/>
    <lineage>
        <taxon>Bacteria</taxon>
        <taxon>Pseudomonadati</taxon>
        <taxon>Pseudomonadota</taxon>
        <taxon>Gammaproteobacteria</taxon>
        <taxon>Oceanospirillales</taxon>
        <taxon>Oceanospirillaceae</taxon>
        <taxon>Litoribrevibacter</taxon>
    </lineage>
</organism>
<gene>
    <name evidence="2" type="ORF">GCM10007876_37870</name>
</gene>
<accession>A0AA37SBZ9</accession>
<evidence type="ECO:0008006" key="4">
    <source>
        <dbReference type="Google" id="ProtNLM"/>
    </source>
</evidence>
<keyword evidence="1" id="KW-0732">Signal</keyword>
<proteinExistence type="predicted"/>
<name>A0AA37SBZ9_9GAMM</name>
<reference evidence="2" key="2">
    <citation type="submission" date="2023-01" db="EMBL/GenBank/DDBJ databases">
        <title>Draft genome sequence of Litoribrevibacter albus strain NBRC 110071.</title>
        <authorList>
            <person name="Sun Q."/>
            <person name="Mori K."/>
        </authorList>
    </citation>
    <scope>NUCLEOTIDE SEQUENCE</scope>
    <source>
        <strain evidence="2">NBRC 110071</strain>
    </source>
</reference>
<evidence type="ECO:0000313" key="3">
    <source>
        <dbReference type="Proteomes" id="UP001161389"/>
    </source>
</evidence>
<dbReference type="PROSITE" id="PS51257">
    <property type="entry name" value="PROKAR_LIPOPROTEIN"/>
    <property type="match status" value="1"/>
</dbReference>
<dbReference type="EMBL" id="BSNM01000026">
    <property type="protein sequence ID" value="GLQ33307.1"/>
    <property type="molecule type" value="Genomic_DNA"/>
</dbReference>
<dbReference type="Proteomes" id="UP001161389">
    <property type="component" value="Unassembled WGS sequence"/>
</dbReference>
<sequence>MKKTFIQAIAASAVVLASGCASIINDDTQQINVISSNGEKFEGSIDGVPFEGPGIVSVERANRTKIIVSNTEACAKQTVMNKSVDPVFFVNVLSGGAFGSTTDYATEKMWKYDDTVVVSCK</sequence>
<feature type="signal peptide" evidence="1">
    <location>
        <begin position="1"/>
        <end position="23"/>
    </location>
</feature>
<keyword evidence="3" id="KW-1185">Reference proteome</keyword>
<protein>
    <recommendedName>
        <fullName evidence="4">Adenosine deaminase</fullName>
    </recommendedName>
</protein>
<reference evidence="2" key="1">
    <citation type="journal article" date="2014" name="Int. J. Syst. Evol. Microbiol.">
        <title>Complete genome sequence of Corynebacterium casei LMG S-19264T (=DSM 44701T), isolated from a smear-ripened cheese.</title>
        <authorList>
            <consortium name="US DOE Joint Genome Institute (JGI-PGF)"/>
            <person name="Walter F."/>
            <person name="Albersmeier A."/>
            <person name="Kalinowski J."/>
            <person name="Ruckert C."/>
        </authorList>
    </citation>
    <scope>NUCLEOTIDE SEQUENCE</scope>
    <source>
        <strain evidence="2">NBRC 110071</strain>
    </source>
</reference>
<dbReference type="AlphaFoldDB" id="A0AA37SBZ9"/>
<evidence type="ECO:0000256" key="1">
    <source>
        <dbReference type="SAM" id="SignalP"/>
    </source>
</evidence>